<dbReference type="Proteomes" id="UP000712080">
    <property type="component" value="Unassembled WGS sequence"/>
</dbReference>
<proteinExistence type="predicted"/>
<sequence length="62" mass="7151">MTLEQLKKKIRYGDYSTLGLMLGINPDAAKMRFMRNDDKAIIAMTLIIESRERLIADFSSKK</sequence>
<comment type="caution">
    <text evidence="1">The sequence shown here is derived from an EMBL/GenBank/DDBJ whole genome shotgun (WGS) entry which is preliminary data.</text>
</comment>
<evidence type="ECO:0000313" key="1">
    <source>
        <dbReference type="EMBL" id="NMH29612.1"/>
    </source>
</evidence>
<organism evidence="1 2">
    <name type="scientific">Flavobacterium silvaticum</name>
    <dbReference type="NCBI Taxonomy" id="1852020"/>
    <lineage>
        <taxon>Bacteria</taxon>
        <taxon>Pseudomonadati</taxon>
        <taxon>Bacteroidota</taxon>
        <taxon>Flavobacteriia</taxon>
        <taxon>Flavobacteriales</taxon>
        <taxon>Flavobacteriaceae</taxon>
        <taxon>Flavobacterium</taxon>
    </lineage>
</organism>
<evidence type="ECO:0000313" key="2">
    <source>
        <dbReference type="Proteomes" id="UP000712080"/>
    </source>
</evidence>
<keyword evidence="2" id="KW-1185">Reference proteome</keyword>
<protein>
    <submittedName>
        <fullName evidence="1">Uncharacterized protein</fullName>
    </submittedName>
</protein>
<dbReference type="AlphaFoldDB" id="A0A972FPS9"/>
<reference evidence="1" key="1">
    <citation type="submission" date="2020-02" db="EMBL/GenBank/DDBJ databases">
        <title>Flavobacterium sp. genome.</title>
        <authorList>
            <person name="Jung H.S."/>
            <person name="Baek J.H."/>
            <person name="Jeon C.O."/>
        </authorList>
    </citation>
    <scope>NUCLEOTIDE SEQUENCE</scope>
    <source>
        <strain evidence="1">SE-s28</strain>
    </source>
</reference>
<dbReference type="EMBL" id="JAAMPU010000108">
    <property type="protein sequence ID" value="NMH29612.1"/>
    <property type="molecule type" value="Genomic_DNA"/>
</dbReference>
<name>A0A972FPS9_9FLAO</name>
<accession>A0A972FPS9</accession>
<dbReference type="RefSeq" id="WP_169528694.1">
    <property type="nucleotide sequence ID" value="NZ_JAAMPU010000108.1"/>
</dbReference>
<gene>
    <name evidence="1" type="ORF">G6047_16345</name>
</gene>